<gene>
    <name evidence="2" type="ORF">SAMN05421508_107295</name>
</gene>
<name>A0A286GTB0_9PROT</name>
<feature type="transmembrane region" description="Helical" evidence="1">
    <location>
        <begin position="104"/>
        <end position="123"/>
    </location>
</feature>
<keyword evidence="1" id="KW-1133">Transmembrane helix</keyword>
<dbReference type="OrthoDB" id="8420414at2"/>
<dbReference type="RefSeq" id="WP_097280386.1">
    <property type="nucleotide sequence ID" value="NZ_OCNJ01000007.1"/>
</dbReference>
<evidence type="ECO:0000256" key="1">
    <source>
        <dbReference type="SAM" id="Phobius"/>
    </source>
</evidence>
<organism evidence="2 3">
    <name type="scientific">Caenispirillum bisanense</name>
    <dbReference type="NCBI Taxonomy" id="414052"/>
    <lineage>
        <taxon>Bacteria</taxon>
        <taxon>Pseudomonadati</taxon>
        <taxon>Pseudomonadota</taxon>
        <taxon>Alphaproteobacteria</taxon>
        <taxon>Rhodospirillales</taxon>
        <taxon>Novispirillaceae</taxon>
        <taxon>Caenispirillum</taxon>
    </lineage>
</organism>
<evidence type="ECO:0000313" key="3">
    <source>
        <dbReference type="Proteomes" id="UP000219621"/>
    </source>
</evidence>
<dbReference type="AlphaFoldDB" id="A0A286GTB0"/>
<keyword evidence="1" id="KW-0472">Membrane</keyword>
<feature type="transmembrane region" description="Helical" evidence="1">
    <location>
        <begin position="78"/>
        <end position="97"/>
    </location>
</feature>
<dbReference type="EMBL" id="OCNJ01000007">
    <property type="protein sequence ID" value="SOD98309.1"/>
    <property type="molecule type" value="Genomic_DNA"/>
</dbReference>
<reference evidence="2 3" key="1">
    <citation type="submission" date="2017-09" db="EMBL/GenBank/DDBJ databases">
        <authorList>
            <person name="Ehlers B."/>
            <person name="Leendertz F.H."/>
        </authorList>
    </citation>
    <scope>NUCLEOTIDE SEQUENCE [LARGE SCALE GENOMIC DNA]</scope>
    <source>
        <strain evidence="2 3">USBA 140</strain>
    </source>
</reference>
<dbReference type="InterPro" id="IPR046192">
    <property type="entry name" value="DUF6220"/>
</dbReference>
<proteinExistence type="predicted"/>
<feature type="transmembrane region" description="Helical" evidence="1">
    <location>
        <begin position="18"/>
        <end position="40"/>
    </location>
</feature>
<sequence length="133" mass="13888">MALHPHGGLIRPPGKTPVWFATCIRIMPLGVLMQFLLAGFGLFEDAGFEMHVVVGAALGVPAFAIFAGAVLVARLRPLAWWAGSLVASYLVQVALAAGGDPSLLAYHPFNGALVLVASVVLFAEVEHGKASLD</sequence>
<dbReference type="Pfam" id="PF19728">
    <property type="entry name" value="DUF6220"/>
    <property type="match status" value="1"/>
</dbReference>
<accession>A0A286GTB0</accession>
<keyword evidence="3" id="KW-1185">Reference proteome</keyword>
<evidence type="ECO:0000313" key="2">
    <source>
        <dbReference type="EMBL" id="SOD98309.1"/>
    </source>
</evidence>
<feature type="transmembrane region" description="Helical" evidence="1">
    <location>
        <begin position="52"/>
        <end position="72"/>
    </location>
</feature>
<keyword evidence="1" id="KW-0812">Transmembrane</keyword>
<protein>
    <submittedName>
        <fullName evidence="2">Uncharacterized protein</fullName>
    </submittedName>
</protein>
<dbReference type="Proteomes" id="UP000219621">
    <property type="component" value="Unassembled WGS sequence"/>
</dbReference>